<dbReference type="Pfam" id="PF04308">
    <property type="entry name" value="RNaseH_like"/>
    <property type="match status" value="1"/>
</dbReference>
<dbReference type="PANTHER" id="PTHR39961:SF1">
    <property type="entry name" value="DUF458 DOMAIN-CONTAINING PROTEIN"/>
    <property type="match status" value="1"/>
</dbReference>
<dbReference type="Proteomes" id="UP000249522">
    <property type="component" value="Unassembled WGS sequence"/>
</dbReference>
<dbReference type="PANTHER" id="PTHR39961">
    <property type="entry name" value="HYPOTHETICAL CYTOSOLIC PROTEIN"/>
    <property type="match status" value="1"/>
</dbReference>
<dbReference type="InterPro" id="IPR007405">
    <property type="entry name" value="Phage_KVP40_Orf299"/>
</dbReference>
<name>A0A2W1LH99_9BACL</name>
<dbReference type="AlphaFoldDB" id="A0A2W1LH99"/>
<comment type="caution">
    <text evidence="1">The sequence shown here is derived from an EMBL/GenBank/DDBJ whole genome shotgun (WGS) entry which is preliminary data.</text>
</comment>
<gene>
    <name evidence="1" type="ORF">DNH61_18660</name>
</gene>
<keyword evidence="2" id="KW-1185">Reference proteome</keyword>
<evidence type="ECO:0000313" key="2">
    <source>
        <dbReference type="Proteomes" id="UP000249522"/>
    </source>
</evidence>
<organism evidence="1 2">
    <name type="scientific">Paenibacillus sambharensis</name>
    <dbReference type="NCBI Taxonomy" id="1803190"/>
    <lineage>
        <taxon>Bacteria</taxon>
        <taxon>Bacillati</taxon>
        <taxon>Bacillota</taxon>
        <taxon>Bacilli</taxon>
        <taxon>Bacillales</taxon>
        <taxon>Paenibacillaceae</taxon>
        <taxon>Paenibacillus</taxon>
    </lineage>
</organism>
<evidence type="ECO:0000313" key="1">
    <source>
        <dbReference type="EMBL" id="PZD94422.1"/>
    </source>
</evidence>
<protein>
    <submittedName>
        <fullName evidence="1">Uncharacterized protein</fullName>
    </submittedName>
</protein>
<dbReference type="OrthoDB" id="37369at2"/>
<reference evidence="1 2" key="1">
    <citation type="submission" date="2018-06" db="EMBL/GenBank/DDBJ databases">
        <title>Paenibacillus imtechensis sp. nov.</title>
        <authorList>
            <person name="Pinnaka A.K."/>
            <person name="Singh H."/>
            <person name="Kaur M."/>
        </authorList>
    </citation>
    <scope>NUCLEOTIDE SEQUENCE [LARGE SCALE GENOMIC DNA]</scope>
    <source>
        <strain evidence="1 2">SMB1</strain>
    </source>
</reference>
<dbReference type="EMBL" id="QKRB01000053">
    <property type="protein sequence ID" value="PZD94422.1"/>
    <property type="molecule type" value="Genomic_DNA"/>
</dbReference>
<proteinExistence type="predicted"/>
<accession>A0A2W1LH99</accession>
<sequence>MMKRKIKAVRSDELVFQNVSESGMTLEQVKERILAFMGKDPQSEYHFVIGTDSQVFRGHTKFVTGIIIRRMGKGAWACYRQVVVPRELRSIREKLAVETSLSQEIAACFMGGILEEMEETLLPYLYKGAVLELFIDIDAGTHPTINKTSQYVKEMVDRVEAMGLYAARVKPESYGASAYANRWTKKSV</sequence>